<evidence type="ECO:0000256" key="3">
    <source>
        <dbReference type="PROSITE-ProRule" id="PRU10133"/>
    </source>
</evidence>
<keyword evidence="4" id="KW-0547">Nucleotide-binding</keyword>
<dbReference type="GO" id="GO:0005524">
    <property type="term" value="F:ATP binding"/>
    <property type="evidence" value="ECO:0007669"/>
    <property type="project" value="UniProtKB-UniRule"/>
</dbReference>
<keyword evidence="2 4" id="KW-0833">Ubl conjugation pathway</keyword>
<dbReference type="InterPro" id="IPR050113">
    <property type="entry name" value="Ub_conjugating_enzyme"/>
</dbReference>
<dbReference type="GO" id="GO:0016740">
    <property type="term" value="F:transferase activity"/>
    <property type="evidence" value="ECO:0007669"/>
    <property type="project" value="UniProtKB-KW"/>
</dbReference>
<dbReference type="InterPro" id="IPR016135">
    <property type="entry name" value="UBQ-conjugating_enzyme/RWD"/>
</dbReference>
<proteinExistence type="inferred from homology"/>
<dbReference type="SMART" id="SM00212">
    <property type="entry name" value="UBCc"/>
    <property type="match status" value="1"/>
</dbReference>
<evidence type="ECO:0000259" key="6">
    <source>
        <dbReference type="PROSITE" id="PS50127"/>
    </source>
</evidence>
<feature type="active site" description="Glycyl thioester intermediate" evidence="3">
    <location>
        <position position="89"/>
    </location>
</feature>
<dbReference type="SUPFAM" id="SSF54495">
    <property type="entry name" value="UBC-like"/>
    <property type="match status" value="1"/>
</dbReference>
<dbReference type="PROSITE" id="PS50127">
    <property type="entry name" value="UBC_2"/>
    <property type="match status" value="1"/>
</dbReference>
<feature type="region of interest" description="Disordered" evidence="5">
    <location>
        <begin position="153"/>
        <end position="189"/>
    </location>
</feature>
<dbReference type="InterPro" id="IPR000608">
    <property type="entry name" value="UBC"/>
</dbReference>
<dbReference type="PANTHER" id="PTHR24067">
    <property type="entry name" value="UBIQUITIN-CONJUGATING ENZYME E2"/>
    <property type="match status" value="1"/>
</dbReference>
<feature type="domain" description="UBC core" evidence="6">
    <location>
        <begin position="4"/>
        <end position="155"/>
    </location>
</feature>
<name>A0A6M2DHM9_XENCH</name>
<evidence type="ECO:0000256" key="2">
    <source>
        <dbReference type="ARBA" id="ARBA00022786"/>
    </source>
</evidence>
<dbReference type="InterPro" id="IPR023313">
    <property type="entry name" value="UBQ-conjugating_AS"/>
</dbReference>
<evidence type="ECO:0000256" key="1">
    <source>
        <dbReference type="ARBA" id="ARBA00022679"/>
    </source>
</evidence>
<comment type="similarity">
    <text evidence="4">Belongs to the ubiquitin-conjugating enzyme family.</text>
</comment>
<dbReference type="Gene3D" id="3.10.110.10">
    <property type="entry name" value="Ubiquitin Conjugating Enzyme"/>
    <property type="match status" value="1"/>
</dbReference>
<evidence type="ECO:0000256" key="4">
    <source>
        <dbReference type="RuleBase" id="RU362109"/>
    </source>
</evidence>
<dbReference type="CDD" id="cd23805">
    <property type="entry name" value="UBCc_UBE2T"/>
    <property type="match status" value="1"/>
</dbReference>
<reference evidence="7" key="1">
    <citation type="submission" date="2020-03" db="EMBL/GenBank/DDBJ databases">
        <title>Transcriptomic Profiling of the Digestive Tract of the Rat Flea, Xenopsylla cheopis, Following Blood Feeding and Infection with Yersinia pestis.</title>
        <authorList>
            <person name="Bland D.M."/>
            <person name="Martens C.A."/>
            <person name="Virtaneva K."/>
            <person name="Kanakabandi K."/>
            <person name="Long D."/>
            <person name="Rosenke R."/>
            <person name="Saturday G.A."/>
            <person name="Hoyt F.H."/>
            <person name="Bruno D.P."/>
            <person name="Ribeiro J.M.C."/>
            <person name="Hinnebusch J."/>
        </authorList>
    </citation>
    <scope>NUCLEOTIDE SEQUENCE</scope>
</reference>
<keyword evidence="4" id="KW-0067">ATP-binding</keyword>
<protein>
    <submittedName>
        <fullName evidence="7">Putative ubiquitin-conjugating enzyme</fullName>
    </submittedName>
</protein>
<dbReference type="Pfam" id="PF00179">
    <property type="entry name" value="UQ_con"/>
    <property type="match status" value="1"/>
</dbReference>
<organism evidence="7">
    <name type="scientific">Xenopsylla cheopis</name>
    <name type="common">Oriental rat flea</name>
    <name type="synonym">Pulex cheopis</name>
    <dbReference type="NCBI Taxonomy" id="163159"/>
    <lineage>
        <taxon>Eukaryota</taxon>
        <taxon>Metazoa</taxon>
        <taxon>Ecdysozoa</taxon>
        <taxon>Arthropoda</taxon>
        <taxon>Hexapoda</taxon>
        <taxon>Insecta</taxon>
        <taxon>Pterygota</taxon>
        <taxon>Neoptera</taxon>
        <taxon>Endopterygota</taxon>
        <taxon>Siphonaptera</taxon>
        <taxon>Pulicidae</taxon>
        <taxon>Xenopsyllinae</taxon>
        <taxon>Xenopsylla</taxon>
    </lineage>
</organism>
<keyword evidence="1" id="KW-0808">Transferase</keyword>
<accession>A0A6M2DHM9</accession>
<sequence length="189" mass="21158">MSKMKVIRITKELERLKKNPRPGIVCYPKTEDDVTNLEAKIMGPKDTPYEGGVFCAEINVPDSYPFEPPRIRFTTPVYHPNIDSGGRICLDLLKGPPSGGWKPTIPLEILLVSLQGLLEFPNPKDPLMADIATLYISDKEMFTRNAKEHTKKYAVQDFSEENYDSVDPTNTASKRKAQDSDGEGPSSKK</sequence>
<dbReference type="PROSITE" id="PS00183">
    <property type="entry name" value="UBC_1"/>
    <property type="match status" value="1"/>
</dbReference>
<evidence type="ECO:0000256" key="5">
    <source>
        <dbReference type="SAM" id="MobiDB-lite"/>
    </source>
</evidence>
<evidence type="ECO:0000313" key="7">
    <source>
        <dbReference type="EMBL" id="NOV44528.1"/>
    </source>
</evidence>
<dbReference type="EMBL" id="GIIL01000802">
    <property type="protein sequence ID" value="NOV44528.1"/>
    <property type="molecule type" value="Transcribed_RNA"/>
</dbReference>
<dbReference type="AlphaFoldDB" id="A0A6M2DHM9"/>